<comment type="function">
    <text evidence="11">Responsible for channeling the electrons from the oxidation of dihydroorotate from the FMN redox center in the PyrD type B subunit to the ultimate electron acceptor NAD(+).</text>
</comment>
<feature type="binding site" evidence="11">
    <location>
        <begin position="77"/>
        <end position="78"/>
    </location>
    <ligand>
        <name>FAD</name>
        <dbReference type="ChEBI" id="CHEBI:57692"/>
    </ligand>
</feature>
<evidence type="ECO:0000313" key="13">
    <source>
        <dbReference type="EMBL" id="GIN57571.1"/>
    </source>
</evidence>
<dbReference type="InterPro" id="IPR019480">
    <property type="entry name" value="Dihydroorotate_DH_Fe-S-bd"/>
</dbReference>
<dbReference type="PROSITE" id="PS51384">
    <property type="entry name" value="FAD_FR"/>
    <property type="match status" value="1"/>
</dbReference>
<feature type="binding site" evidence="11">
    <location>
        <begin position="70"/>
        <end position="72"/>
    </location>
    <ligand>
        <name>FAD</name>
        <dbReference type="ChEBI" id="CHEBI:57692"/>
    </ligand>
</feature>
<keyword evidence="5 11" id="KW-0479">Metal-binding</keyword>
<dbReference type="InterPro" id="IPR037117">
    <property type="entry name" value="Dihydroorotate_DH_ele_sf"/>
</dbReference>
<dbReference type="HAMAP" id="MF_01211">
    <property type="entry name" value="DHODB_Fe_S_bind"/>
    <property type="match status" value="1"/>
</dbReference>
<organism evidence="13 14">
    <name type="scientific">Lederbergia ruris</name>
    <dbReference type="NCBI Taxonomy" id="217495"/>
    <lineage>
        <taxon>Bacteria</taxon>
        <taxon>Bacillati</taxon>
        <taxon>Bacillota</taxon>
        <taxon>Bacilli</taxon>
        <taxon>Bacillales</taxon>
        <taxon>Bacillaceae</taxon>
        <taxon>Lederbergia</taxon>
    </lineage>
</organism>
<dbReference type="InterPro" id="IPR017938">
    <property type="entry name" value="Riboflavin_synthase-like_b-brl"/>
</dbReference>
<evidence type="ECO:0000256" key="9">
    <source>
        <dbReference type="ARBA" id="ARBA00023004"/>
    </source>
</evidence>
<dbReference type="NCBIfam" id="NF000799">
    <property type="entry name" value="PRK00054.1-4"/>
    <property type="match status" value="1"/>
</dbReference>
<dbReference type="InterPro" id="IPR039261">
    <property type="entry name" value="FNR_nucleotide-bd"/>
</dbReference>
<evidence type="ECO:0000256" key="1">
    <source>
        <dbReference type="ARBA" id="ARBA00006422"/>
    </source>
</evidence>
<evidence type="ECO:0000256" key="6">
    <source>
        <dbReference type="ARBA" id="ARBA00022827"/>
    </source>
</evidence>
<feature type="binding site" evidence="11">
    <location>
        <position position="246"/>
    </location>
    <ligand>
        <name>[2Fe-2S] cluster</name>
        <dbReference type="ChEBI" id="CHEBI:190135"/>
    </ligand>
</feature>
<dbReference type="PIRSF" id="PIRSF006816">
    <property type="entry name" value="Cyc3_hyd_g"/>
    <property type="match status" value="1"/>
</dbReference>
<dbReference type="Proteomes" id="UP000679950">
    <property type="component" value="Unassembled WGS sequence"/>
</dbReference>
<evidence type="ECO:0000256" key="4">
    <source>
        <dbReference type="ARBA" id="ARBA00022714"/>
    </source>
</evidence>
<dbReference type="Pfam" id="PF10418">
    <property type="entry name" value="DHODB_Fe-S_bind"/>
    <property type="match status" value="1"/>
</dbReference>
<dbReference type="Gene3D" id="2.40.30.10">
    <property type="entry name" value="Translation factors"/>
    <property type="match status" value="1"/>
</dbReference>
<dbReference type="Gene3D" id="3.40.50.80">
    <property type="entry name" value="Nucleotide-binding domain of ferredoxin-NADP reductase (FNR) module"/>
    <property type="match status" value="1"/>
</dbReference>
<feature type="binding site" evidence="11">
    <location>
        <begin position="53"/>
        <end position="56"/>
    </location>
    <ligand>
        <name>FAD</name>
        <dbReference type="ChEBI" id="CHEBI:57692"/>
    </ligand>
</feature>
<protein>
    <recommendedName>
        <fullName evidence="11">Dihydroorotate dehydrogenase B (NAD(+)), electron transfer subunit</fullName>
    </recommendedName>
    <alternativeName>
        <fullName evidence="11">Dihydroorotate oxidase B, electron transfer subunit</fullName>
    </alternativeName>
</protein>
<keyword evidence="6 11" id="KW-0274">FAD</keyword>
<dbReference type="PANTHER" id="PTHR43513">
    <property type="entry name" value="DIHYDROOROTATE DEHYDROGENASE B (NAD(+)), ELECTRON TRANSFER SUBUNIT"/>
    <property type="match status" value="1"/>
</dbReference>
<comment type="subunit">
    <text evidence="11">Heterotetramer of 2 PyrK and 2 PyrD type B subunits.</text>
</comment>
<evidence type="ECO:0000256" key="3">
    <source>
        <dbReference type="ARBA" id="ARBA00022630"/>
    </source>
</evidence>
<accession>A0ABQ4KJC3</accession>
<dbReference type="SUPFAM" id="SSF52343">
    <property type="entry name" value="Ferredoxin reductase-like, C-terminal NADP-linked domain"/>
    <property type="match status" value="1"/>
</dbReference>
<dbReference type="EMBL" id="BORB01000013">
    <property type="protein sequence ID" value="GIN57571.1"/>
    <property type="molecule type" value="Genomic_DNA"/>
</dbReference>
<evidence type="ECO:0000256" key="2">
    <source>
        <dbReference type="ARBA" id="ARBA00022448"/>
    </source>
</evidence>
<comment type="cofactor">
    <cofactor evidence="11">
        <name>FAD</name>
        <dbReference type="ChEBI" id="CHEBI:57692"/>
    </cofactor>
    <text evidence="11">Binds 1 FAD per subunit.</text>
</comment>
<dbReference type="InterPro" id="IPR001433">
    <property type="entry name" value="OxRdtase_FAD/NAD-bd"/>
</dbReference>
<evidence type="ECO:0000259" key="12">
    <source>
        <dbReference type="PROSITE" id="PS51384"/>
    </source>
</evidence>
<dbReference type="CDD" id="cd06218">
    <property type="entry name" value="DHOD_e_trans"/>
    <property type="match status" value="1"/>
</dbReference>
<feature type="binding site" evidence="11">
    <location>
        <position position="226"/>
    </location>
    <ligand>
        <name>[2Fe-2S] cluster</name>
        <dbReference type="ChEBI" id="CHEBI:190135"/>
    </ligand>
</feature>
<name>A0ABQ4KJC3_9BACI</name>
<keyword evidence="10 11" id="KW-0411">Iron-sulfur</keyword>
<dbReference type="SUPFAM" id="SSF63380">
    <property type="entry name" value="Riboflavin synthase domain-like"/>
    <property type="match status" value="1"/>
</dbReference>
<dbReference type="PANTHER" id="PTHR43513:SF3">
    <property type="entry name" value="DIHYDROOROTATE DEHYDROGENASE B (NAD(+)), ELECTRON TRANSFER SUBUNIT-RELATED"/>
    <property type="match status" value="1"/>
</dbReference>
<feature type="domain" description="FAD-binding FR-type" evidence="12">
    <location>
        <begin position="2"/>
        <end position="102"/>
    </location>
</feature>
<evidence type="ECO:0000256" key="8">
    <source>
        <dbReference type="ARBA" id="ARBA00022982"/>
    </source>
</evidence>
<keyword evidence="2 11" id="KW-0813">Transport</keyword>
<comment type="similarity">
    <text evidence="1 11">Belongs to the PyrK family.</text>
</comment>
<comment type="caution">
    <text evidence="13">The sequence shown here is derived from an EMBL/GenBank/DDBJ whole genome shotgun (WGS) entry which is preliminary data.</text>
</comment>
<keyword evidence="4 11" id="KW-0001">2Fe-2S</keyword>
<dbReference type="Gene3D" id="2.10.240.10">
    <property type="entry name" value="Dihydroorotate dehydrogenase, electron transfer subunit"/>
    <property type="match status" value="1"/>
</dbReference>
<dbReference type="InterPro" id="IPR050353">
    <property type="entry name" value="PyrK_electron_transfer"/>
</dbReference>
<evidence type="ECO:0000256" key="5">
    <source>
        <dbReference type="ARBA" id="ARBA00022723"/>
    </source>
</evidence>
<evidence type="ECO:0000256" key="10">
    <source>
        <dbReference type="ARBA" id="ARBA00023014"/>
    </source>
</evidence>
<evidence type="ECO:0000256" key="11">
    <source>
        <dbReference type="HAMAP-Rule" id="MF_01211"/>
    </source>
</evidence>
<comment type="pathway">
    <text evidence="11">Pyrimidine metabolism; UMP biosynthesis via de novo pathway; orotate from (S)-dihydroorotate (NAD(+) route): step 1/1.</text>
</comment>
<dbReference type="InterPro" id="IPR012165">
    <property type="entry name" value="Cyt_c3_hydrogenase_gsu"/>
</dbReference>
<evidence type="ECO:0000313" key="14">
    <source>
        <dbReference type="Proteomes" id="UP000679950"/>
    </source>
</evidence>
<keyword evidence="14" id="KW-1185">Reference proteome</keyword>
<gene>
    <name evidence="11 13" type="primary">pyrK</name>
    <name evidence="13" type="ORF">J8TS2_18900</name>
</gene>
<feature type="binding site" evidence="11">
    <location>
        <position position="229"/>
    </location>
    <ligand>
        <name>[2Fe-2S] cluster</name>
        <dbReference type="ChEBI" id="CHEBI:190135"/>
    </ligand>
</feature>
<keyword evidence="8 11" id="KW-0249">Electron transport</keyword>
<keyword evidence="9 11" id="KW-0408">Iron</keyword>
<dbReference type="InterPro" id="IPR017927">
    <property type="entry name" value="FAD-bd_FR_type"/>
</dbReference>
<evidence type="ECO:0000256" key="7">
    <source>
        <dbReference type="ARBA" id="ARBA00022975"/>
    </source>
</evidence>
<proteinExistence type="inferred from homology"/>
<dbReference type="RefSeq" id="WP_212966179.1">
    <property type="nucleotide sequence ID" value="NZ_BORB01000013.1"/>
</dbReference>
<dbReference type="Pfam" id="PF00175">
    <property type="entry name" value="NAD_binding_1"/>
    <property type="match status" value="1"/>
</dbReference>
<sequence length="260" mass="28673">MIQQEIMRVISQQEIARNIYELTLEGTMVKQMNQPGQFVHIRTNPGLDPLLRRPISIAAIDQTKQQFTVIYRAEGKGTNLLAQQTENSQLNVLGPLGNGFPLNEFHPGETAILVGGGIGVPPLYELATQLHKQGVKTIHVLGFQTKEVVFYEQEFAEFGETFVATVDGSHGTKGFVTDVIEKEQLDFDGLFACGPTPMLNALQQRYKDRKGFLSMEQRMGCGIGACFACVCHVNEPVNGKDYVKVCSDGPVFPIGRVVLT</sequence>
<keyword evidence="3 11" id="KW-0285">Flavoprotein</keyword>
<comment type="cofactor">
    <cofactor evidence="11">
        <name>[2Fe-2S] cluster</name>
        <dbReference type="ChEBI" id="CHEBI:190135"/>
    </cofactor>
    <text evidence="11">Binds 1 [2Fe-2S] cluster per subunit.</text>
</comment>
<dbReference type="NCBIfam" id="NF000797">
    <property type="entry name" value="PRK00054.1-2"/>
    <property type="match status" value="1"/>
</dbReference>
<reference evidence="13 14" key="1">
    <citation type="submission" date="2021-03" db="EMBL/GenBank/DDBJ databases">
        <title>Antimicrobial resistance genes in bacteria isolated from Japanese honey, and their potential for conferring macrolide and lincosamide resistance in the American foulbrood pathogen Paenibacillus larvae.</title>
        <authorList>
            <person name="Okamoto M."/>
            <person name="Kumagai M."/>
            <person name="Kanamori H."/>
            <person name="Takamatsu D."/>
        </authorList>
    </citation>
    <scope>NUCLEOTIDE SEQUENCE [LARGE SCALE GENOMIC DNA]</scope>
    <source>
        <strain evidence="13 14">J8TS2</strain>
    </source>
</reference>
<dbReference type="InterPro" id="IPR023455">
    <property type="entry name" value="Dihydroorotate_DHASE_ETsu"/>
</dbReference>
<feature type="binding site" evidence="11">
    <location>
        <position position="221"/>
    </location>
    <ligand>
        <name>[2Fe-2S] cluster</name>
        <dbReference type="ChEBI" id="CHEBI:190135"/>
    </ligand>
</feature>
<keyword evidence="7 11" id="KW-0665">Pyrimidine biosynthesis</keyword>